<dbReference type="EMBL" id="JACHXO010000009">
    <property type="protein sequence ID" value="MBB3196848.1"/>
    <property type="molecule type" value="Genomic_DNA"/>
</dbReference>
<dbReference type="RefSeq" id="WP_088453882.1">
    <property type="nucleotide sequence ID" value="NZ_JACHXO010000009.1"/>
</dbReference>
<proteinExistence type="predicted"/>
<accession>A0ABR6GXL6</accession>
<name>A0ABR6GXL6_9BURK</name>
<evidence type="ECO:0008006" key="3">
    <source>
        <dbReference type="Google" id="ProtNLM"/>
    </source>
</evidence>
<dbReference type="Pfam" id="PF09572">
    <property type="entry name" value="RE_XamI"/>
    <property type="match status" value="1"/>
</dbReference>
<comment type="caution">
    <text evidence="1">The sequence shown here is derived from an EMBL/GenBank/DDBJ whole genome shotgun (WGS) entry which is preliminary data.</text>
</comment>
<organism evidence="1 2">
    <name type="scientific">Roseateles terrae</name>
    <dbReference type="NCBI Taxonomy" id="431060"/>
    <lineage>
        <taxon>Bacteria</taxon>
        <taxon>Pseudomonadati</taxon>
        <taxon>Pseudomonadota</taxon>
        <taxon>Betaproteobacteria</taxon>
        <taxon>Burkholderiales</taxon>
        <taxon>Sphaerotilaceae</taxon>
        <taxon>Roseateles</taxon>
    </lineage>
</organism>
<protein>
    <recommendedName>
        <fullName evidence="3">XamI family restriction endonuclease</fullName>
    </recommendedName>
</protein>
<dbReference type="Proteomes" id="UP000574369">
    <property type="component" value="Unassembled WGS sequence"/>
</dbReference>
<sequence length="338" mass="37304">MSRIMASGLHPSRALPELASLDRIQDDCREARAEFRSRRLLDPLKDYNGVYPEAVEAATLVIDALDRLLVGPTPSSFSAIGQTMDLFGEANGADAGLLSAIVGHKLQFQALRALAAPPISEDDLDTLLDASVNKTAVRKHQALADEIGRLLLAALDPHRFPWVLQGRAPTETERHTAIMSTAVLISMNTVYTRRRSDERDQLEGRLEQLLIDKGYTRAPAPRGGIADVGMLPPRGVFMRQCKLGKHNADLVVMLWDGRLLAVECKASNSTVNGEKRLNKEVVADAGDWYEQFGRSNLVAAALRGVFKPAKVMEAQAQGVYLFWWHRIDALADFLDRAR</sequence>
<gene>
    <name evidence="1" type="ORF">FHS28_004273</name>
</gene>
<keyword evidence="2" id="KW-1185">Reference proteome</keyword>
<evidence type="ECO:0000313" key="1">
    <source>
        <dbReference type="EMBL" id="MBB3196848.1"/>
    </source>
</evidence>
<reference evidence="1 2" key="1">
    <citation type="submission" date="2020-08" db="EMBL/GenBank/DDBJ databases">
        <title>Genomic Encyclopedia of Type Strains, Phase III (KMG-III): the genomes of soil and plant-associated and newly described type strains.</title>
        <authorList>
            <person name="Whitman W."/>
        </authorList>
    </citation>
    <scope>NUCLEOTIDE SEQUENCE [LARGE SCALE GENOMIC DNA]</scope>
    <source>
        <strain evidence="1 2">CECT 7247</strain>
    </source>
</reference>
<dbReference type="InterPro" id="IPR019072">
    <property type="entry name" value="Restrct_endonuc_II_XamI"/>
</dbReference>
<evidence type="ECO:0000313" key="2">
    <source>
        <dbReference type="Proteomes" id="UP000574369"/>
    </source>
</evidence>